<accession>A0A6C2YIG3</accession>
<evidence type="ECO:0000313" key="2">
    <source>
        <dbReference type="EMBL" id="VIP00782.1"/>
    </source>
</evidence>
<feature type="compositionally biased region" description="Polar residues" evidence="1">
    <location>
        <begin position="180"/>
        <end position="195"/>
    </location>
</feature>
<dbReference type="AlphaFoldDB" id="A0A6C2YIG3"/>
<gene>
    <name evidence="2" type="ORF">GMBLW1_31780</name>
</gene>
<evidence type="ECO:0008006" key="4">
    <source>
        <dbReference type="Google" id="ProtNLM"/>
    </source>
</evidence>
<dbReference type="Pfam" id="PF07591">
    <property type="entry name" value="PT-HINT"/>
    <property type="match status" value="1"/>
</dbReference>
<dbReference type="EMBL" id="LR586016">
    <property type="protein sequence ID" value="VIP00782.1"/>
    <property type="molecule type" value="Genomic_DNA"/>
</dbReference>
<reference evidence="2" key="1">
    <citation type="submission" date="2019-04" db="EMBL/GenBank/DDBJ databases">
        <authorList>
            <consortium name="Science for Life Laboratories"/>
        </authorList>
    </citation>
    <scope>NUCLEOTIDE SEQUENCE</scope>
    <source>
        <strain evidence="2">MBLW1</strain>
    </source>
</reference>
<name>A0A6C2YIG3_9BACT</name>
<evidence type="ECO:0000313" key="3">
    <source>
        <dbReference type="Proteomes" id="UP000464378"/>
    </source>
</evidence>
<protein>
    <recommendedName>
        <fullName evidence="4">Intein C-terminal splicing domain-containing protein</fullName>
    </recommendedName>
</protein>
<dbReference type="InParanoid" id="A0A6C2YIG3"/>
<dbReference type="RefSeq" id="WP_162655958.1">
    <property type="nucleotide sequence ID" value="NZ_LR593887.1"/>
</dbReference>
<dbReference type="SUPFAM" id="SSF51294">
    <property type="entry name" value="Hedgehog/intein (Hint) domain"/>
    <property type="match status" value="1"/>
</dbReference>
<keyword evidence="3" id="KW-1185">Reference proteome</keyword>
<dbReference type="EMBL" id="LR593887">
    <property type="protein sequence ID" value="VTR96982.1"/>
    <property type="molecule type" value="Genomic_DNA"/>
</dbReference>
<feature type="region of interest" description="Disordered" evidence="1">
    <location>
        <begin position="145"/>
        <end position="195"/>
    </location>
</feature>
<proteinExistence type="predicted"/>
<organism evidence="2">
    <name type="scientific">Tuwongella immobilis</name>
    <dbReference type="NCBI Taxonomy" id="692036"/>
    <lineage>
        <taxon>Bacteria</taxon>
        <taxon>Pseudomonadati</taxon>
        <taxon>Planctomycetota</taxon>
        <taxon>Planctomycetia</taxon>
        <taxon>Gemmatales</taxon>
        <taxon>Gemmataceae</taxon>
        <taxon>Tuwongella</taxon>
    </lineage>
</organism>
<evidence type="ECO:0000256" key="1">
    <source>
        <dbReference type="SAM" id="MobiDB-lite"/>
    </source>
</evidence>
<dbReference type="KEGG" id="tim:GMBLW1_31780"/>
<sequence length="195" mass="20664">MSGQLIETTAEHPFWVVGRGWTPVCELSKDDSLTTITGETVSVEGVHETDRRQTVYNLRVAEFHTYFVGCDDWGFSVWAHNTGGCVVWVVLGGKAEEFATLPKAKQDALNAIADHINVGNVNAARQALQGQGLSGKKAGDVIDTLQNPPVKGTPDAAGPATPTPRPPSPALEMARHSVEDSGTGTVALTSSSKEV</sequence>
<dbReference type="Proteomes" id="UP000464378">
    <property type="component" value="Chromosome"/>
</dbReference>
<dbReference type="Gene3D" id="2.170.16.10">
    <property type="entry name" value="Hedgehog/Intein (Hint) domain"/>
    <property type="match status" value="1"/>
</dbReference>
<dbReference type="InterPro" id="IPR036844">
    <property type="entry name" value="Hint_dom_sf"/>
</dbReference>